<dbReference type="AlphaFoldDB" id="A0A9D4A265"/>
<comment type="caution">
    <text evidence="2">The sequence shown here is derived from an EMBL/GenBank/DDBJ whole genome shotgun (WGS) entry which is preliminary data.</text>
</comment>
<evidence type="ECO:0000313" key="3">
    <source>
        <dbReference type="Proteomes" id="UP000828251"/>
    </source>
</evidence>
<accession>A0A9D4A265</accession>
<evidence type="ECO:0000313" key="2">
    <source>
        <dbReference type="EMBL" id="KAH1082583.1"/>
    </source>
</evidence>
<dbReference type="EMBL" id="JAIQCV010000007">
    <property type="protein sequence ID" value="KAH1082583.1"/>
    <property type="molecule type" value="Genomic_DNA"/>
</dbReference>
<sequence length="85" mass="9732">MEGRGKWTCQANSKNGWRRPTPLPDMFERFPPLGEEGMDDDDGKDEDDGEEDIAIAPPNYQQVFRSDRLSTRIVVIRNLSQHNLA</sequence>
<feature type="region of interest" description="Disordered" evidence="1">
    <location>
        <begin position="1"/>
        <end position="53"/>
    </location>
</feature>
<proteinExistence type="predicted"/>
<organism evidence="2 3">
    <name type="scientific">Gossypium stocksii</name>
    <dbReference type="NCBI Taxonomy" id="47602"/>
    <lineage>
        <taxon>Eukaryota</taxon>
        <taxon>Viridiplantae</taxon>
        <taxon>Streptophyta</taxon>
        <taxon>Embryophyta</taxon>
        <taxon>Tracheophyta</taxon>
        <taxon>Spermatophyta</taxon>
        <taxon>Magnoliopsida</taxon>
        <taxon>eudicotyledons</taxon>
        <taxon>Gunneridae</taxon>
        <taxon>Pentapetalae</taxon>
        <taxon>rosids</taxon>
        <taxon>malvids</taxon>
        <taxon>Malvales</taxon>
        <taxon>Malvaceae</taxon>
        <taxon>Malvoideae</taxon>
        <taxon>Gossypium</taxon>
    </lineage>
</organism>
<keyword evidence="3" id="KW-1185">Reference proteome</keyword>
<gene>
    <name evidence="2" type="ORF">J1N35_022344</name>
</gene>
<evidence type="ECO:0000256" key="1">
    <source>
        <dbReference type="SAM" id="MobiDB-lite"/>
    </source>
</evidence>
<protein>
    <submittedName>
        <fullName evidence="2">Uncharacterized protein</fullName>
    </submittedName>
</protein>
<feature type="compositionally biased region" description="Acidic residues" evidence="1">
    <location>
        <begin position="36"/>
        <end position="53"/>
    </location>
</feature>
<reference evidence="2 3" key="1">
    <citation type="journal article" date="2021" name="Plant Biotechnol. J.">
        <title>Multi-omics assisted identification of the key and species-specific regulatory components of drought-tolerant mechanisms in Gossypium stocksii.</title>
        <authorList>
            <person name="Yu D."/>
            <person name="Ke L."/>
            <person name="Zhang D."/>
            <person name="Wu Y."/>
            <person name="Sun Y."/>
            <person name="Mei J."/>
            <person name="Sun J."/>
            <person name="Sun Y."/>
        </authorList>
    </citation>
    <scope>NUCLEOTIDE SEQUENCE [LARGE SCALE GENOMIC DNA]</scope>
    <source>
        <strain evidence="3">cv. E1</strain>
        <tissue evidence="2">Leaf</tissue>
    </source>
</reference>
<dbReference type="Proteomes" id="UP000828251">
    <property type="component" value="Unassembled WGS sequence"/>
</dbReference>
<name>A0A9D4A265_9ROSI</name>